<name>A0A2S6FV36_9CLOT</name>
<evidence type="ECO:0000256" key="1">
    <source>
        <dbReference type="ARBA" id="ARBA00004776"/>
    </source>
</evidence>
<dbReference type="EMBL" id="PTIS01000020">
    <property type="protein sequence ID" value="PPK45280.1"/>
    <property type="molecule type" value="Genomic_DNA"/>
</dbReference>
<evidence type="ECO:0000313" key="6">
    <source>
        <dbReference type="EMBL" id="PPK45280.1"/>
    </source>
</evidence>
<dbReference type="Pfam" id="PF00535">
    <property type="entry name" value="Glycos_transf_2"/>
    <property type="match status" value="1"/>
</dbReference>
<dbReference type="PANTHER" id="PTHR43179:SF12">
    <property type="entry name" value="GALACTOFURANOSYLTRANSFERASE GLFT2"/>
    <property type="match status" value="1"/>
</dbReference>
<keyword evidence="3" id="KW-0328">Glycosyltransferase</keyword>
<dbReference type="RefSeq" id="WP_169994165.1">
    <property type="nucleotide sequence ID" value="NZ_PTIS01000020.1"/>
</dbReference>
<evidence type="ECO:0000256" key="3">
    <source>
        <dbReference type="ARBA" id="ARBA00022676"/>
    </source>
</evidence>
<accession>A0A2S6FV36</accession>
<evidence type="ECO:0000313" key="7">
    <source>
        <dbReference type="Proteomes" id="UP000239863"/>
    </source>
</evidence>
<feature type="domain" description="Glycosyltransferase 2-like" evidence="5">
    <location>
        <begin position="8"/>
        <end position="197"/>
    </location>
</feature>
<dbReference type="GO" id="GO:0016757">
    <property type="term" value="F:glycosyltransferase activity"/>
    <property type="evidence" value="ECO:0007669"/>
    <property type="project" value="UniProtKB-KW"/>
</dbReference>
<proteinExistence type="inferred from homology"/>
<dbReference type="SUPFAM" id="SSF53448">
    <property type="entry name" value="Nucleotide-diphospho-sugar transferases"/>
    <property type="match status" value="1"/>
</dbReference>
<organism evidence="6 7">
    <name type="scientific">Clostridium algidicarnis DSM 15099</name>
    <dbReference type="NCBI Taxonomy" id="1121295"/>
    <lineage>
        <taxon>Bacteria</taxon>
        <taxon>Bacillati</taxon>
        <taxon>Bacillota</taxon>
        <taxon>Clostridia</taxon>
        <taxon>Eubacteriales</taxon>
        <taxon>Clostridiaceae</taxon>
        <taxon>Clostridium</taxon>
    </lineage>
</organism>
<dbReference type="InterPro" id="IPR001173">
    <property type="entry name" value="Glyco_trans_2-like"/>
</dbReference>
<dbReference type="Gene3D" id="3.90.550.10">
    <property type="entry name" value="Spore Coat Polysaccharide Biosynthesis Protein SpsA, Chain A"/>
    <property type="match status" value="1"/>
</dbReference>
<evidence type="ECO:0000256" key="2">
    <source>
        <dbReference type="ARBA" id="ARBA00006739"/>
    </source>
</evidence>
<keyword evidence="4 6" id="KW-0808">Transferase</keyword>
<dbReference type="Proteomes" id="UP000239863">
    <property type="component" value="Unassembled WGS sequence"/>
</dbReference>
<gene>
    <name evidence="6" type="ORF">BD821_12028</name>
</gene>
<comment type="pathway">
    <text evidence="1">Cell wall biogenesis; cell wall polysaccharide biosynthesis.</text>
</comment>
<dbReference type="InterPro" id="IPR029044">
    <property type="entry name" value="Nucleotide-diphossugar_trans"/>
</dbReference>
<dbReference type="AlphaFoldDB" id="A0A2S6FV36"/>
<protein>
    <submittedName>
        <fullName evidence="6">GT2 family glycosyltransferase</fullName>
    </submittedName>
</protein>
<evidence type="ECO:0000256" key="4">
    <source>
        <dbReference type="ARBA" id="ARBA00022679"/>
    </source>
</evidence>
<comment type="caution">
    <text evidence="6">The sequence shown here is derived from an EMBL/GenBank/DDBJ whole genome shotgun (WGS) entry which is preliminary data.</text>
</comment>
<dbReference type="PANTHER" id="PTHR43179">
    <property type="entry name" value="RHAMNOSYLTRANSFERASE WBBL"/>
    <property type="match status" value="1"/>
</dbReference>
<sequence length="300" mass="35127">MKQSKIGIVILNYMTYELTINCLNNLNSIVAEDFFVVIVDNLSPNNSYEKMDNYISENRFKYDIFLLKTDKNGGYSYGNNVGIKKAEELKADYILIMNNDIVIEDYNVINKLADYLNENRSVAMVGPGIIQKKSMIELPLISKRVTPFVDIVKNVLYPCNIILYKILRKRIQKHKEPIKVYSLSGCCFMIRTTSLKQVNYFDDKLFLYGEELILGEKLYKNNFGVYFIPTLNVVHNHSITIKSIYDSKKISAMKQESYKYYLDQYRKDIDNKVSFLMVYSYFFVEKLYDPLIVSVKKILR</sequence>
<evidence type="ECO:0000259" key="5">
    <source>
        <dbReference type="Pfam" id="PF00535"/>
    </source>
</evidence>
<comment type="similarity">
    <text evidence="2">Belongs to the glycosyltransferase 2 family.</text>
</comment>
<reference evidence="6 7" key="1">
    <citation type="submission" date="2018-02" db="EMBL/GenBank/DDBJ databases">
        <title>Genomic Encyclopedia of Archaeal and Bacterial Type Strains, Phase II (KMG-II): from individual species to whole genera.</title>
        <authorList>
            <person name="Goeker M."/>
        </authorList>
    </citation>
    <scope>NUCLEOTIDE SEQUENCE [LARGE SCALE GENOMIC DNA]</scope>
    <source>
        <strain evidence="6 7">DSM 15099</strain>
    </source>
</reference>